<protein>
    <recommendedName>
        <fullName evidence="4">Glycoside hydrolase family 2 catalytic domain-containing protein</fullName>
    </recommendedName>
</protein>
<dbReference type="PANTHER" id="PTHR43730:SF1">
    <property type="entry name" value="BETA-MANNOSIDASE"/>
    <property type="match status" value="1"/>
</dbReference>
<keyword evidence="3" id="KW-1185">Reference proteome</keyword>
<dbReference type="EMBL" id="CAUEEQ010000003">
    <property type="protein sequence ID" value="CAJ0915443.1"/>
    <property type="molecule type" value="Genomic_DNA"/>
</dbReference>
<evidence type="ECO:0000313" key="2">
    <source>
        <dbReference type="EMBL" id="CAJ0915443.1"/>
    </source>
</evidence>
<dbReference type="Gene3D" id="3.20.20.80">
    <property type="entry name" value="Glycosidases"/>
    <property type="match status" value="2"/>
</dbReference>
<evidence type="ECO:0000256" key="1">
    <source>
        <dbReference type="ARBA" id="ARBA00023295"/>
    </source>
</evidence>
<evidence type="ECO:0000313" key="3">
    <source>
        <dbReference type="Proteomes" id="UP001176940"/>
    </source>
</evidence>
<accession>A0ABN9KM99</accession>
<keyword evidence="1" id="KW-0378">Hydrolase</keyword>
<sequence length="189" mass="21678">MELGWIVNFEKSRLNPETVQTFLGIQLDSVFILSMQIYFRTVELVEEPVGGSPGLSFYMKINGVPIFLKGSNWIPADSFQDRVNSDRLRNLLQSAVDANMNTLRVWGGGIYETDEFYSICDDLGIMIRRLKSHPCIIVWSGNNENEAAIASDWFSIPSYMKEVYVKDYLTLYIKTIRELVLQKTRSSVE</sequence>
<keyword evidence="1" id="KW-0326">Glycosidase</keyword>
<comment type="caution">
    <text evidence="2">The sequence shown here is derived from an EMBL/GenBank/DDBJ whole genome shotgun (WGS) entry which is preliminary data.</text>
</comment>
<dbReference type="Proteomes" id="UP001176940">
    <property type="component" value="Unassembled WGS sequence"/>
</dbReference>
<name>A0ABN9KM99_9NEOB</name>
<dbReference type="PANTHER" id="PTHR43730">
    <property type="entry name" value="BETA-MANNOSIDASE"/>
    <property type="match status" value="1"/>
</dbReference>
<proteinExistence type="predicted"/>
<reference evidence="2" key="1">
    <citation type="submission" date="2023-07" db="EMBL/GenBank/DDBJ databases">
        <authorList>
            <person name="Stuckert A."/>
        </authorList>
    </citation>
    <scope>NUCLEOTIDE SEQUENCE</scope>
</reference>
<evidence type="ECO:0008006" key="4">
    <source>
        <dbReference type="Google" id="ProtNLM"/>
    </source>
</evidence>
<dbReference type="SUPFAM" id="SSF51445">
    <property type="entry name" value="(Trans)glycosidases"/>
    <property type="match status" value="1"/>
</dbReference>
<dbReference type="InterPro" id="IPR050887">
    <property type="entry name" value="Beta-mannosidase_GH2"/>
</dbReference>
<gene>
    <name evidence="2" type="ORF">RIMI_LOCUS45978</name>
</gene>
<dbReference type="InterPro" id="IPR017853">
    <property type="entry name" value="GH"/>
</dbReference>
<organism evidence="2 3">
    <name type="scientific">Ranitomeya imitator</name>
    <name type="common">mimic poison frog</name>
    <dbReference type="NCBI Taxonomy" id="111125"/>
    <lineage>
        <taxon>Eukaryota</taxon>
        <taxon>Metazoa</taxon>
        <taxon>Chordata</taxon>
        <taxon>Craniata</taxon>
        <taxon>Vertebrata</taxon>
        <taxon>Euteleostomi</taxon>
        <taxon>Amphibia</taxon>
        <taxon>Batrachia</taxon>
        <taxon>Anura</taxon>
        <taxon>Neobatrachia</taxon>
        <taxon>Hyloidea</taxon>
        <taxon>Dendrobatidae</taxon>
        <taxon>Dendrobatinae</taxon>
        <taxon>Ranitomeya</taxon>
    </lineage>
</organism>